<dbReference type="Pfam" id="PF07566">
    <property type="entry name" value="DUF1543"/>
    <property type="match status" value="1"/>
</dbReference>
<keyword evidence="3" id="KW-1185">Reference proteome</keyword>
<sequence length="171" mass="19959">MKLFVIYIGGAHEKSLIELHDMRFVVANTIEETYETLRNTWWGIPTSLHLDAWGVLNYADGYSLKISHTPPEQNDKKLYFVNLGGYDSHQFTELHQNVFVVAPDEAQAKHKAVQQITQWESPHRDYLHQIDILLDVNQLLATSNYYLHLEKETNPQPFEFTCRYTPIGKLR</sequence>
<reference evidence="3" key="1">
    <citation type="journal article" date="2019" name="Int. J. Syst. Evol. Microbiol.">
        <title>The Global Catalogue of Microorganisms (GCM) 10K type strain sequencing project: providing services to taxonomists for standard genome sequencing and annotation.</title>
        <authorList>
            <consortium name="The Broad Institute Genomics Platform"/>
            <consortium name="The Broad Institute Genome Sequencing Center for Infectious Disease"/>
            <person name="Wu L."/>
            <person name="Ma J."/>
        </authorList>
    </citation>
    <scope>NUCLEOTIDE SEQUENCE [LARGE SCALE GENOMIC DNA]</scope>
    <source>
        <strain evidence="3">CCUG 59858</strain>
    </source>
</reference>
<organism evidence="2 3">
    <name type="scientific">Legionella dresdenensis</name>
    <dbReference type="NCBI Taxonomy" id="450200"/>
    <lineage>
        <taxon>Bacteria</taxon>
        <taxon>Pseudomonadati</taxon>
        <taxon>Pseudomonadota</taxon>
        <taxon>Gammaproteobacteria</taxon>
        <taxon>Legionellales</taxon>
        <taxon>Legionellaceae</taxon>
        <taxon>Legionella</taxon>
    </lineage>
</organism>
<protein>
    <submittedName>
        <fullName evidence="2">DUF1543 domain-containing protein</fullName>
    </submittedName>
</protein>
<evidence type="ECO:0000313" key="3">
    <source>
        <dbReference type="Proteomes" id="UP001595758"/>
    </source>
</evidence>
<feature type="domain" description="DUF1543" evidence="1">
    <location>
        <begin position="15"/>
        <end position="65"/>
    </location>
</feature>
<proteinExistence type="predicted"/>
<evidence type="ECO:0000259" key="1">
    <source>
        <dbReference type="Pfam" id="PF07566"/>
    </source>
</evidence>
<dbReference type="Proteomes" id="UP001595758">
    <property type="component" value="Unassembled WGS sequence"/>
</dbReference>
<dbReference type="RefSeq" id="WP_382343621.1">
    <property type="nucleotide sequence ID" value="NZ_JBHSAB010000023.1"/>
</dbReference>
<dbReference type="Gene3D" id="3.10.20.10">
    <property type="match status" value="2"/>
</dbReference>
<dbReference type="EMBL" id="JBHSAB010000023">
    <property type="protein sequence ID" value="MFC3909420.1"/>
    <property type="molecule type" value="Genomic_DNA"/>
</dbReference>
<name>A0ABV8CGQ0_9GAMM</name>
<dbReference type="InterPro" id="IPR011440">
    <property type="entry name" value="DUF1543"/>
</dbReference>
<comment type="caution">
    <text evidence="2">The sequence shown here is derived from an EMBL/GenBank/DDBJ whole genome shotgun (WGS) entry which is preliminary data.</text>
</comment>
<evidence type="ECO:0000313" key="2">
    <source>
        <dbReference type="EMBL" id="MFC3909420.1"/>
    </source>
</evidence>
<accession>A0ABV8CGQ0</accession>
<gene>
    <name evidence="2" type="ORF">ACFORL_10090</name>
</gene>